<evidence type="ECO:0000313" key="3">
    <source>
        <dbReference type="EMBL" id="KAH0574244.1"/>
    </source>
</evidence>
<dbReference type="EMBL" id="KI546122">
    <property type="protein sequence ID" value="EST44252.1"/>
    <property type="molecule type" value="Genomic_DNA"/>
</dbReference>
<dbReference type="InterPro" id="IPR051291">
    <property type="entry name" value="CIMAP"/>
</dbReference>
<dbReference type="Proteomes" id="UP000018208">
    <property type="component" value="Unassembled WGS sequence"/>
</dbReference>
<accession>V6LI88</accession>
<dbReference type="Pfam" id="PF07004">
    <property type="entry name" value="SHIPPO-rpt"/>
    <property type="match status" value="5"/>
</dbReference>
<keyword evidence="4" id="KW-1185">Reference proteome</keyword>
<protein>
    <submittedName>
        <fullName evidence="2">SHIPPO 1-like protein</fullName>
    </submittedName>
</protein>
<reference evidence="3" key="2">
    <citation type="submission" date="2020-12" db="EMBL/GenBank/DDBJ databases">
        <title>New Spironucleus salmonicida genome in near-complete chromosomes.</title>
        <authorList>
            <person name="Xu F."/>
            <person name="Kurt Z."/>
            <person name="Jimenez-Gonzalez A."/>
            <person name="Astvaldsson A."/>
            <person name="Andersson J.O."/>
            <person name="Svard S.G."/>
        </authorList>
    </citation>
    <scope>NUCLEOTIDE SEQUENCE</scope>
    <source>
        <strain evidence="3">ATCC 50377</strain>
    </source>
</reference>
<dbReference type="PANTHER" id="PTHR21580:SF28">
    <property type="entry name" value="BOREALIN N-TERMINAL DOMAIN-CONTAINING PROTEIN-RELATED"/>
    <property type="match status" value="1"/>
</dbReference>
<feature type="region of interest" description="Disordered" evidence="1">
    <location>
        <begin position="190"/>
        <end position="209"/>
    </location>
</feature>
<gene>
    <name evidence="2" type="ORF">SS50377_15913</name>
    <name evidence="3" type="ORF">SS50377_24195</name>
</gene>
<reference evidence="2 3" key="1">
    <citation type="journal article" date="2014" name="PLoS Genet.">
        <title>The Genome of Spironucleus salmonicida Highlights a Fish Pathogen Adapted to Fluctuating Environments.</title>
        <authorList>
            <person name="Xu F."/>
            <person name="Jerlstrom-Hultqvist J."/>
            <person name="Einarsson E."/>
            <person name="Astvaldsson A."/>
            <person name="Svard S.G."/>
            <person name="Andersson J.O."/>
        </authorList>
    </citation>
    <scope>NUCLEOTIDE SEQUENCE</scope>
    <source>
        <strain evidence="3">ATCC 50377</strain>
    </source>
</reference>
<dbReference type="PANTHER" id="PTHR21580">
    <property type="entry name" value="SHIPPO-1-RELATED"/>
    <property type="match status" value="1"/>
</dbReference>
<feature type="region of interest" description="Disordered" evidence="1">
    <location>
        <begin position="1"/>
        <end position="42"/>
    </location>
</feature>
<proteinExistence type="predicted"/>
<dbReference type="VEuPathDB" id="GiardiaDB:SS50377_24195"/>
<dbReference type="InterPro" id="IPR010736">
    <property type="entry name" value="SHIPPO-rpt"/>
</dbReference>
<evidence type="ECO:0000313" key="2">
    <source>
        <dbReference type="EMBL" id="EST44252.1"/>
    </source>
</evidence>
<evidence type="ECO:0000256" key="1">
    <source>
        <dbReference type="SAM" id="MobiDB-lite"/>
    </source>
</evidence>
<dbReference type="AlphaFoldDB" id="V6LI88"/>
<name>V6LI88_9EUKA</name>
<dbReference type="OrthoDB" id="429991at2759"/>
<evidence type="ECO:0000313" key="4">
    <source>
        <dbReference type="Proteomes" id="UP000018208"/>
    </source>
</evidence>
<organism evidence="2">
    <name type="scientific">Spironucleus salmonicida</name>
    <dbReference type="NCBI Taxonomy" id="348837"/>
    <lineage>
        <taxon>Eukaryota</taxon>
        <taxon>Metamonada</taxon>
        <taxon>Diplomonadida</taxon>
        <taxon>Hexamitidae</taxon>
        <taxon>Hexamitinae</taxon>
        <taxon>Spironucleus</taxon>
    </lineage>
</organism>
<sequence length="238" mass="25591">MSARLTPSSLSKTGTMFDNVQFRAPGPGAYETNRSSLSSSGSVMSFRARELKSAIGPGPSSYNTQSASSLITKSAAAYSVRPKTSGSIFDEIAKNSIKVGPGSYNTEYSSLSRTGSTISGRYIEPKKQPSPGPSQYSTQEAVRSISNRAPGYSMKFSQKQVFQTTKMQNIVPGPGAFTYQLDTLHKRGTGPFAKDGLNKRQKKVKSPGVGQYNIETKINQKQAPSYTLSGRHSIGSTF</sequence>
<dbReference type="EMBL" id="AUWU02000004">
    <property type="protein sequence ID" value="KAH0574244.1"/>
    <property type="molecule type" value="Genomic_DNA"/>
</dbReference>
<feature type="compositionally biased region" description="Polar residues" evidence="1">
    <location>
        <begin position="1"/>
        <end position="18"/>
    </location>
</feature>